<evidence type="ECO:0000313" key="5">
    <source>
        <dbReference type="EMBL" id="EGF89591.1"/>
    </source>
</evidence>
<reference evidence="6" key="1">
    <citation type="submission" date="2011-03" db="EMBL/GenBank/DDBJ databases">
        <title>Draft genome sequence of Brevundimonas diminuta.</title>
        <authorList>
            <person name="Brown P.J.B."/>
            <person name="Buechlein A."/>
            <person name="Hemmerich C."/>
            <person name="Brun Y.V."/>
        </authorList>
    </citation>
    <scope>NUCLEOTIDE SEQUENCE [LARGE SCALE GENOMIC DNA]</scope>
    <source>
        <strain evidence="6">C19</strain>
    </source>
</reference>
<dbReference type="GO" id="GO:0000272">
    <property type="term" value="P:polysaccharide catabolic process"/>
    <property type="evidence" value="ECO:0007669"/>
    <property type="project" value="InterPro"/>
</dbReference>
<proteinExistence type="inferred from homology"/>
<sequence length="102" mass="11506">MGRGVNIIGGYDPYWNGQPSTFRLDTDLNLAREAGFTTVRIPLFTFAHMRPDRTLDPAWIKRLDAVVTEAQKHGFPIILDEHDFDDCGKDTDACAILLANVW</sequence>
<protein>
    <submittedName>
        <fullName evidence="5">Glycoside hydrolase family protein</fullName>
    </submittedName>
</protein>
<dbReference type="InterPro" id="IPR017853">
    <property type="entry name" value="GH"/>
</dbReference>
<dbReference type="EMBL" id="GL883080">
    <property type="protein sequence ID" value="EGF89591.1"/>
    <property type="molecule type" value="Genomic_DNA"/>
</dbReference>
<name>F4QS71_9CAUL</name>
<dbReference type="Proteomes" id="UP000006512">
    <property type="component" value="Unassembled WGS sequence"/>
</dbReference>
<evidence type="ECO:0000256" key="3">
    <source>
        <dbReference type="RuleBase" id="RU361153"/>
    </source>
</evidence>
<accession>F4QS71</accession>
<evidence type="ECO:0000259" key="4">
    <source>
        <dbReference type="Pfam" id="PF00150"/>
    </source>
</evidence>
<evidence type="ECO:0000256" key="1">
    <source>
        <dbReference type="ARBA" id="ARBA00022801"/>
    </source>
</evidence>
<dbReference type="AlphaFoldDB" id="F4QS71"/>
<keyword evidence="1 3" id="KW-0378">Hydrolase</keyword>
<evidence type="ECO:0000313" key="6">
    <source>
        <dbReference type="Proteomes" id="UP000006512"/>
    </source>
</evidence>
<comment type="similarity">
    <text evidence="3">Belongs to the glycosyl hydrolase 5 (cellulase A) family.</text>
</comment>
<keyword evidence="2 3" id="KW-0326">Glycosidase</keyword>
<keyword evidence="6" id="KW-1185">Reference proteome</keyword>
<dbReference type="STRING" id="715226.ABI_40080"/>
<dbReference type="eggNOG" id="COG2730">
    <property type="taxonomic scope" value="Bacteria"/>
</dbReference>
<dbReference type="Pfam" id="PF00150">
    <property type="entry name" value="Cellulase"/>
    <property type="match status" value="1"/>
</dbReference>
<dbReference type="HOGENOM" id="CLU_2271606_0_0_5"/>
<organism evidence="5 6">
    <name type="scientific">Asticcacaulis biprosthecium C19</name>
    <dbReference type="NCBI Taxonomy" id="715226"/>
    <lineage>
        <taxon>Bacteria</taxon>
        <taxon>Pseudomonadati</taxon>
        <taxon>Pseudomonadota</taxon>
        <taxon>Alphaproteobacteria</taxon>
        <taxon>Caulobacterales</taxon>
        <taxon>Caulobacteraceae</taxon>
        <taxon>Asticcacaulis</taxon>
    </lineage>
</organism>
<dbReference type="InterPro" id="IPR001547">
    <property type="entry name" value="Glyco_hydro_5"/>
</dbReference>
<gene>
    <name evidence="5" type="ORF">ABI_40080</name>
</gene>
<dbReference type="SUPFAM" id="SSF51445">
    <property type="entry name" value="(Trans)glycosidases"/>
    <property type="match status" value="1"/>
</dbReference>
<evidence type="ECO:0000256" key="2">
    <source>
        <dbReference type="ARBA" id="ARBA00023295"/>
    </source>
</evidence>
<dbReference type="OrthoDB" id="9800955at2"/>
<dbReference type="RefSeq" id="WP_006274786.1">
    <property type="nucleotide sequence ID" value="NZ_GL883080.1"/>
</dbReference>
<dbReference type="GO" id="GO:0004553">
    <property type="term" value="F:hydrolase activity, hydrolyzing O-glycosyl compounds"/>
    <property type="evidence" value="ECO:0007669"/>
    <property type="project" value="InterPro"/>
</dbReference>
<feature type="domain" description="Glycoside hydrolase family 5" evidence="4">
    <location>
        <begin position="20"/>
        <end position="84"/>
    </location>
</feature>
<dbReference type="Gene3D" id="3.20.20.80">
    <property type="entry name" value="Glycosidases"/>
    <property type="match status" value="1"/>
</dbReference>